<feature type="region of interest" description="Disordered" evidence="1">
    <location>
        <begin position="277"/>
        <end position="357"/>
    </location>
</feature>
<accession>A0ABP7G6D9</accession>
<reference evidence="4" key="1">
    <citation type="journal article" date="2019" name="Int. J. Syst. Evol. Microbiol.">
        <title>The Global Catalogue of Microorganisms (GCM) 10K type strain sequencing project: providing services to taxonomists for standard genome sequencing and annotation.</title>
        <authorList>
            <consortium name="The Broad Institute Genomics Platform"/>
            <consortium name="The Broad Institute Genome Sequencing Center for Infectious Disease"/>
            <person name="Wu L."/>
            <person name="Ma J."/>
        </authorList>
    </citation>
    <scope>NUCLEOTIDE SEQUENCE [LARGE SCALE GENOMIC DNA]</scope>
    <source>
        <strain evidence="4">JCM 17137</strain>
    </source>
</reference>
<dbReference type="RefSeq" id="WP_344973750.1">
    <property type="nucleotide sequence ID" value="NZ_BAABDD010000020.1"/>
</dbReference>
<name>A0ABP7G6D9_9ACTN</name>
<dbReference type="EMBL" id="BAABDD010000020">
    <property type="protein sequence ID" value="GAA3754920.1"/>
    <property type="molecule type" value="Genomic_DNA"/>
</dbReference>
<dbReference type="Proteomes" id="UP001500908">
    <property type="component" value="Unassembled WGS sequence"/>
</dbReference>
<feature type="domain" description="ER-bound oxygenase mpaB/mpaB'/Rubber oxygenase catalytic" evidence="2">
    <location>
        <begin position="75"/>
        <end position="243"/>
    </location>
</feature>
<proteinExistence type="predicted"/>
<gene>
    <name evidence="3" type="ORF">GCM10022402_37000</name>
</gene>
<dbReference type="InterPro" id="IPR046366">
    <property type="entry name" value="MPAB"/>
</dbReference>
<evidence type="ECO:0000313" key="4">
    <source>
        <dbReference type="Proteomes" id="UP001500908"/>
    </source>
</evidence>
<evidence type="ECO:0000259" key="2">
    <source>
        <dbReference type="Pfam" id="PF09995"/>
    </source>
</evidence>
<dbReference type="InterPro" id="IPR018713">
    <property type="entry name" value="MPAB/Lcp_cat_dom"/>
</dbReference>
<evidence type="ECO:0000313" key="3">
    <source>
        <dbReference type="EMBL" id="GAA3754920.1"/>
    </source>
</evidence>
<comment type="caution">
    <text evidence="3">The sequence shown here is derived from an EMBL/GenBank/DDBJ whole genome shotgun (WGS) entry which is preliminary data.</text>
</comment>
<sequence>MSIALPEPAPDAPPRRGDRLYWLRRIKALDPQTQHEEIYRISAGHEFPWDYNRALELALFRTYCVPSISGLLEATGEFAQRPQKRYDDTALLMAEIVKHGYDAPRGKESLRSINRMHGQYNISNDDMRYVLSTFVYEPVDWIDRFGWRRLCEQERQAAYHYYREVGTRMGIKEIPPDYESFRRFKADYEREHFRYADTNARVGRSTLDLVRSWVPRPVRPVADAVVRALLDERTREAFGFAAPLRGWCAPSSRPCGCGRRWRPNCRRAAAPCWPLRPRPAPIPTGPTATRSPSWAAGRPTTSTRGGCAAFAPRRRRRSPGTGAGRVPTAGPDRAEAAGGGPCRLAAPPLPNGRKRKTIAPETRGLPAIRRVAHPGTLVHLVRCRRPSLRDQPSPVPLTREFLDVMVVARGG</sequence>
<dbReference type="PANTHER" id="PTHR36124:SF1">
    <property type="entry name" value="ER-BOUND OXYGENASE MPAB_MPAB'_RUBBER OXYGENASE CATALYTIC DOMAIN-CONTAINING PROTEIN"/>
    <property type="match status" value="1"/>
</dbReference>
<organism evidence="3 4">
    <name type="scientific">Salinactinospora qingdaonensis</name>
    <dbReference type="NCBI Taxonomy" id="702744"/>
    <lineage>
        <taxon>Bacteria</taxon>
        <taxon>Bacillati</taxon>
        <taxon>Actinomycetota</taxon>
        <taxon>Actinomycetes</taxon>
        <taxon>Streptosporangiales</taxon>
        <taxon>Nocardiopsidaceae</taxon>
        <taxon>Salinactinospora</taxon>
    </lineage>
</organism>
<keyword evidence="4" id="KW-1185">Reference proteome</keyword>
<dbReference type="Pfam" id="PF09995">
    <property type="entry name" value="MPAB_Lcp_cat"/>
    <property type="match status" value="1"/>
</dbReference>
<protein>
    <recommendedName>
        <fullName evidence="2">ER-bound oxygenase mpaB/mpaB'/Rubber oxygenase catalytic domain-containing protein</fullName>
    </recommendedName>
</protein>
<dbReference type="PANTHER" id="PTHR36124">
    <property type="match status" value="1"/>
</dbReference>
<evidence type="ECO:0000256" key="1">
    <source>
        <dbReference type="SAM" id="MobiDB-lite"/>
    </source>
</evidence>